<dbReference type="CDD" id="cd16914">
    <property type="entry name" value="EcfT"/>
    <property type="match status" value="1"/>
</dbReference>
<dbReference type="AlphaFoldDB" id="F0T1A0"/>
<name>F0T1A0_SYNGF</name>
<dbReference type="PANTHER" id="PTHR34857">
    <property type="entry name" value="SLL0384 PROTEIN"/>
    <property type="match status" value="1"/>
</dbReference>
<dbReference type="PANTHER" id="PTHR34857:SF2">
    <property type="entry name" value="SLL0384 PROTEIN"/>
    <property type="match status" value="1"/>
</dbReference>
<dbReference type="InterPro" id="IPR003339">
    <property type="entry name" value="ABC/ECF_trnsptr_transmembrane"/>
</dbReference>
<dbReference type="STRING" id="645991.Sgly_0811"/>
<dbReference type="OrthoDB" id="8075495at2"/>
<gene>
    <name evidence="7" type="ordered locus">Sgly_0811</name>
</gene>
<reference evidence="8" key="2">
    <citation type="submission" date="2011-02" db="EMBL/GenBank/DDBJ databases">
        <title>The complete genome of Syntrophobotulus glycolicus DSM 8271.</title>
        <authorList>
            <person name="Lucas S."/>
            <person name="Copeland A."/>
            <person name="Lapidus A."/>
            <person name="Bruce D."/>
            <person name="Goodwin L."/>
            <person name="Pitluck S."/>
            <person name="Kyrpides N."/>
            <person name="Mavromatis K."/>
            <person name="Pagani I."/>
            <person name="Ivanova N."/>
            <person name="Mikhailova N."/>
            <person name="Chertkov O."/>
            <person name="Held B."/>
            <person name="Detter J.C."/>
            <person name="Tapia R."/>
            <person name="Han C."/>
            <person name="Land M."/>
            <person name="Hauser L."/>
            <person name="Markowitz V."/>
            <person name="Cheng J.-F."/>
            <person name="Hugenholtz P."/>
            <person name="Woyke T."/>
            <person name="Wu D."/>
            <person name="Spring S."/>
            <person name="Schroeder M."/>
            <person name="Brambilla E."/>
            <person name="Klenk H.-P."/>
            <person name="Eisen J.A."/>
        </authorList>
    </citation>
    <scope>NUCLEOTIDE SEQUENCE [LARGE SCALE GENOMIC DNA]</scope>
    <source>
        <strain evidence="8">DSM 8271 / FlGlyR</strain>
    </source>
</reference>
<keyword evidence="5 6" id="KW-0472">Membrane</keyword>
<organism evidence="7 8">
    <name type="scientific">Syntrophobotulus glycolicus (strain DSM 8271 / FlGlyR)</name>
    <dbReference type="NCBI Taxonomy" id="645991"/>
    <lineage>
        <taxon>Bacteria</taxon>
        <taxon>Bacillati</taxon>
        <taxon>Bacillota</taxon>
        <taxon>Clostridia</taxon>
        <taxon>Eubacteriales</taxon>
        <taxon>Desulfitobacteriaceae</taxon>
        <taxon>Syntrophobotulus</taxon>
    </lineage>
</organism>
<keyword evidence="3 6" id="KW-0812">Transmembrane</keyword>
<keyword evidence="2" id="KW-1003">Cell membrane</keyword>
<sequence>MAELNIFHYIPRASIVHCMDGRIKLICMILFTLAAGMAARVFDLAILTSVLLITLISSRLPLRNLFRDIRYFLFLIGMIIVVNSFSVPGTPIKNIPIHSFTWEGLNSGLLYGWRLMLIILLCVILTGSTSISSLKNVIEWFLAPIPFVPEARVAAMFSLTFVLIPLIFDQASEMREAQKARCIDERKNLLKRVKLYLYPLLLHTFMRADEMVLAMESRCYSEVRTKAVFQTNSKDWLLFTLSMLICSMIFFHRF</sequence>
<protein>
    <submittedName>
        <fullName evidence="7">Cobalt transport protein</fullName>
    </submittedName>
</protein>
<evidence type="ECO:0000256" key="1">
    <source>
        <dbReference type="ARBA" id="ARBA00004141"/>
    </source>
</evidence>
<proteinExistence type="predicted"/>
<keyword evidence="4 6" id="KW-1133">Transmembrane helix</keyword>
<dbReference type="InterPro" id="IPR051611">
    <property type="entry name" value="ECF_transporter_component"/>
</dbReference>
<dbReference type="Proteomes" id="UP000007488">
    <property type="component" value="Chromosome"/>
</dbReference>
<evidence type="ECO:0000256" key="5">
    <source>
        <dbReference type="ARBA" id="ARBA00023136"/>
    </source>
</evidence>
<dbReference type="eggNOG" id="COG0619">
    <property type="taxonomic scope" value="Bacteria"/>
</dbReference>
<dbReference type="Pfam" id="PF02361">
    <property type="entry name" value="CbiQ"/>
    <property type="match status" value="1"/>
</dbReference>
<accession>F0T1A0</accession>
<feature type="transmembrane region" description="Helical" evidence="6">
    <location>
        <begin position="108"/>
        <end position="131"/>
    </location>
</feature>
<dbReference type="HOGENOM" id="CLU_056469_2_2_9"/>
<feature type="transmembrane region" description="Helical" evidence="6">
    <location>
        <begin position="69"/>
        <end position="87"/>
    </location>
</feature>
<dbReference type="EMBL" id="CP002547">
    <property type="protein sequence ID" value="ADY55164.1"/>
    <property type="molecule type" value="Genomic_DNA"/>
</dbReference>
<dbReference type="KEGG" id="sgy:Sgly_0811"/>
<evidence type="ECO:0000256" key="4">
    <source>
        <dbReference type="ARBA" id="ARBA00022989"/>
    </source>
</evidence>
<comment type="subcellular location">
    <subcellularLocation>
        <location evidence="1">Membrane</location>
        <topology evidence="1">Multi-pass membrane protein</topology>
    </subcellularLocation>
</comment>
<evidence type="ECO:0000256" key="3">
    <source>
        <dbReference type="ARBA" id="ARBA00022692"/>
    </source>
</evidence>
<evidence type="ECO:0000313" key="8">
    <source>
        <dbReference type="Proteomes" id="UP000007488"/>
    </source>
</evidence>
<evidence type="ECO:0000256" key="2">
    <source>
        <dbReference type="ARBA" id="ARBA00022475"/>
    </source>
</evidence>
<keyword evidence="8" id="KW-1185">Reference proteome</keyword>
<feature type="transmembrane region" description="Helical" evidence="6">
    <location>
        <begin position="29"/>
        <end position="57"/>
    </location>
</feature>
<evidence type="ECO:0000256" key="6">
    <source>
        <dbReference type="SAM" id="Phobius"/>
    </source>
</evidence>
<reference evidence="7 8" key="1">
    <citation type="journal article" date="2011" name="Stand. Genomic Sci.">
        <title>Complete genome sequence of Syntrophobotulus glycolicus type strain (FlGlyR).</title>
        <authorList>
            <person name="Han C."/>
            <person name="Mwirichia R."/>
            <person name="Chertkov O."/>
            <person name="Held B."/>
            <person name="Lapidus A."/>
            <person name="Nolan M."/>
            <person name="Lucas S."/>
            <person name="Hammon N."/>
            <person name="Deshpande S."/>
            <person name="Cheng J.F."/>
            <person name="Tapia R."/>
            <person name="Goodwin L."/>
            <person name="Pitluck S."/>
            <person name="Huntemann M."/>
            <person name="Liolios K."/>
            <person name="Ivanova N."/>
            <person name="Pagani I."/>
            <person name="Mavromatis K."/>
            <person name="Ovchinikova G."/>
            <person name="Pati A."/>
            <person name="Chen A."/>
            <person name="Palaniappan K."/>
            <person name="Land M."/>
            <person name="Hauser L."/>
            <person name="Brambilla E.M."/>
            <person name="Rohde M."/>
            <person name="Spring S."/>
            <person name="Sikorski J."/>
            <person name="Goker M."/>
            <person name="Woyke T."/>
            <person name="Bristow J."/>
            <person name="Eisen J.A."/>
            <person name="Markowitz V."/>
            <person name="Hugenholtz P."/>
            <person name="Kyrpides N.C."/>
            <person name="Klenk H.P."/>
            <person name="Detter J.C."/>
        </authorList>
    </citation>
    <scope>NUCLEOTIDE SEQUENCE [LARGE SCALE GENOMIC DNA]</scope>
    <source>
        <strain evidence="8">DSM 8271 / FlGlyR</strain>
    </source>
</reference>
<evidence type="ECO:0000313" key="7">
    <source>
        <dbReference type="EMBL" id="ADY55164.1"/>
    </source>
</evidence>
<dbReference type="GO" id="GO:0005886">
    <property type="term" value="C:plasma membrane"/>
    <property type="evidence" value="ECO:0007669"/>
    <property type="project" value="UniProtKB-ARBA"/>
</dbReference>
<dbReference type="RefSeq" id="WP_013624035.1">
    <property type="nucleotide sequence ID" value="NC_015172.1"/>
</dbReference>
<feature type="transmembrane region" description="Helical" evidence="6">
    <location>
        <begin position="236"/>
        <end position="252"/>
    </location>
</feature>